<evidence type="ECO:0000256" key="4">
    <source>
        <dbReference type="ARBA" id="ARBA00022598"/>
    </source>
</evidence>
<keyword evidence="6 13" id="KW-0067">ATP-binding</keyword>
<dbReference type="GO" id="GO:0008716">
    <property type="term" value="F:D-alanine-D-alanine ligase activity"/>
    <property type="evidence" value="ECO:0007669"/>
    <property type="project" value="UniProtKB-UniRule"/>
</dbReference>
<keyword evidence="12" id="KW-0464">Manganese</keyword>
<evidence type="ECO:0000256" key="1">
    <source>
        <dbReference type="ARBA" id="ARBA00004496"/>
    </source>
</evidence>
<comment type="similarity">
    <text evidence="2 10">Belongs to the D-alanine--D-alanine ligase family.</text>
</comment>
<dbReference type="InterPro" id="IPR011761">
    <property type="entry name" value="ATP-grasp"/>
</dbReference>
<dbReference type="GO" id="GO:0008360">
    <property type="term" value="P:regulation of cell shape"/>
    <property type="evidence" value="ECO:0007669"/>
    <property type="project" value="UniProtKB-KW"/>
</dbReference>
<dbReference type="InterPro" id="IPR000291">
    <property type="entry name" value="D-Ala_lig_Van_CS"/>
</dbReference>
<dbReference type="GO" id="GO:0005524">
    <property type="term" value="F:ATP binding"/>
    <property type="evidence" value="ECO:0007669"/>
    <property type="project" value="UniProtKB-UniRule"/>
</dbReference>
<name>A0A937X8M2_UNCEI</name>
<organism evidence="15 16">
    <name type="scientific">Eiseniibacteriota bacterium</name>
    <dbReference type="NCBI Taxonomy" id="2212470"/>
    <lineage>
        <taxon>Bacteria</taxon>
        <taxon>Candidatus Eiseniibacteriota</taxon>
    </lineage>
</organism>
<dbReference type="InterPro" id="IPR016185">
    <property type="entry name" value="PreATP-grasp_dom_sf"/>
</dbReference>
<accession>A0A937X8M2</accession>
<evidence type="ECO:0000256" key="10">
    <source>
        <dbReference type="HAMAP-Rule" id="MF_00047"/>
    </source>
</evidence>
<dbReference type="EMBL" id="VGIY01000087">
    <property type="protein sequence ID" value="MBM3317185.1"/>
    <property type="molecule type" value="Genomic_DNA"/>
</dbReference>
<feature type="active site" evidence="11">
    <location>
        <position position="308"/>
    </location>
</feature>
<feature type="binding site" evidence="12">
    <location>
        <position position="299"/>
    </location>
    <ligand>
        <name>Mg(2+)</name>
        <dbReference type="ChEBI" id="CHEBI:18420"/>
        <label>2</label>
    </ligand>
</feature>
<feature type="active site" evidence="11">
    <location>
        <position position="7"/>
    </location>
</feature>
<comment type="catalytic activity">
    <reaction evidence="10">
        <text>2 D-alanine + ATP = D-alanyl-D-alanine + ADP + phosphate + H(+)</text>
        <dbReference type="Rhea" id="RHEA:11224"/>
        <dbReference type="ChEBI" id="CHEBI:15378"/>
        <dbReference type="ChEBI" id="CHEBI:30616"/>
        <dbReference type="ChEBI" id="CHEBI:43474"/>
        <dbReference type="ChEBI" id="CHEBI:57416"/>
        <dbReference type="ChEBI" id="CHEBI:57822"/>
        <dbReference type="ChEBI" id="CHEBI:456216"/>
        <dbReference type="EC" id="6.3.2.4"/>
    </reaction>
</comment>
<evidence type="ECO:0000256" key="7">
    <source>
        <dbReference type="ARBA" id="ARBA00022960"/>
    </source>
</evidence>
<dbReference type="InterPro" id="IPR013815">
    <property type="entry name" value="ATP_grasp_subdomain_1"/>
</dbReference>
<feature type="domain" description="ATP-grasp" evidence="14">
    <location>
        <begin position="121"/>
        <end position="330"/>
    </location>
</feature>
<dbReference type="PROSITE" id="PS50975">
    <property type="entry name" value="ATP_GRASP"/>
    <property type="match status" value="1"/>
</dbReference>
<comment type="pathway">
    <text evidence="10">Cell wall biogenesis; peptidoglycan biosynthesis.</text>
</comment>
<dbReference type="GO" id="GO:0046872">
    <property type="term" value="F:metal ion binding"/>
    <property type="evidence" value="ECO:0007669"/>
    <property type="project" value="UniProtKB-KW"/>
</dbReference>
<dbReference type="Pfam" id="PF07478">
    <property type="entry name" value="Dala_Dala_lig_C"/>
    <property type="match status" value="1"/>
</dbReference>
<dbReference type="GO" id="GO:0005737">
    <property type="term" value="C:cytoplasm"/>
    <property type="evidence" value="ECO:0007669"/>
    <property type="project" value="UniProtKB-SubCell"/>
</dbReference>
<evidence type="ECO:0000256" key="13">
    <source>
        <dbReference type="PROSITE-ProRule" id="PRU00409"/>
    </source>
</evidence>
<evidence type="ECO:0000259" key="14">
    <source>
        <dbReference type="PROSITE" id="PS50975"/>
    </source>
</evidence>
<dbReference type="Pfam" id="PF01820">
    <property type="entry name" value="Dala_Dala_lig_N"/>
    <property type="match status" value="1"/>
</dbReference>
<dbReference type="PROSITE" id="PS00844">
    <property type="entry name" value="DALA_DALA_LIGASE_2"/>
    <property type="match status" value="1"/>
</dbReference>
<dbReference type="PROSITE" id="PS00843">
    <property type="entry name" value="DALA_DALA_LIGASE_1"/>
    <property type="match status" value="1"/>
</dbReference>
<evidence type="ECO:0000256" key="9">
    <source>
        <dbReference type="ARBA" id="ARBA00023316"/>
    </source>
</evidence>
<dbReference type="GO" id="GO:0009252">
    <property type="term" value="P:peptidoglycan biosynthetic process"/>
    <property type="evidence" value="ECO:0007669"/>
    <property type="project" value="UniProtKB-UniRule"/>
</dbReference>
<evidence type="ECO:0000256" key="11">
    <source>
        <dbReference type="PIRSR" id="PIRSR039102-1"/>
    </source>
</evidence>
<proteinExistence type="inferred from homology"/>
<evidence type="ECO:0000256" key="8">
    <source>
        <dbReference type="ARBA" id="ARBA00022984"/>
    </source>
</evidence>
<dbReference type="InterPro" id="IPR005905">
    <property type="entry name" value="D_ala_D_ala"/>
</dbReference>
<keyword evidence="3 10" id="KW-0963">Cytoplasm</keyword>
<keyword evidence="8 10" id="KW-0573">Peptidoglycan synthesis</keyword>
<dbReference type="SUPFAM" id="SSF52440">
    <property type="entry name" value="PreATP-grasp domain"/>
    <property type="match status" value="1"/>
</dbReference>
<dbReference type="Gene3D" id="3.30.470.20">
    <property type="entry name" value="ATP-grasp fold, B domain"/>
    <property type="match status" value="1"/>
</dbReference>
<keyword evidence="4 10" id="KW-0436">Ligase</keyword>
<feature type="binding site" evidence="12">
    <location>
        <position position="297"/>
    </location>
    <ligand>
        <name>Mg(2+)</name>
        <dbReference type="ChEBI" id="CHEBI:18420"/>
        <label>2</label>
    </ligand>
</feature>
<dbReference type="PIRSF" id="PIRSF039102">
    <property type="entry name" value="Ddl/VanB"/>
    <property type="match status" value="1"/>
</dbReference>
<evidence type="ECO:0000256" key="6">
    <source>
        <dbReference type="ARBA" id="ARBA00022840"/>
    </source>
</evidence>
<keyword evidence="12" id="KW-0479">Metal-binding</keyword>
<dbReference type="SUPFAM" id="SSF56059">
    <property type="entry name" value="Glutathione synthetase ATP-binding domain-like"/>
    <property type="match status" value="1"/>
</dbReference>
<gene>
    <name evidence="10" type="primary">ddl</name>
    <name evidence="15" type="ORF">FJY75_04985</name>
</gene>
<dbReference type="Gene3D" id="3.40.50.20">
    <property type="match status" value="1"/>
</dbReference>
<dbReference type="PANTHER" id="PTHR23132:SF23">
    <property type="entry name" value="D-ALANINE--D-ALANINE LIGASE B"/>
    <property type="match status" value="1"/>
</dbReference>
<keyword evidence="12" id="KW-0460">Magnesium</keyword>
<keyword evidence="5 13" id="KW-0547">Nucleotide-binding</keyword>
<evidence type="ECO:0000256" key="2">
    <source>
        <dbReference type="ARBA" id="ARBA00010871"/>
    </source>
</evidence>
<evidence type="ECO:0000313" key="15">
    <source>
        <dbReference type="EMBL" id="MBM3317185.1"/>
    </source>
</evidence>
<evidence type="ECO:0000256" key="5">
    <source>
        <dbReference type="ARBA" id="ARBA00022741"/>
    </source>
</evidence>
<evidence type="ECO:0000313" key="16">
    <source>
        <dbReference type="Proteomes" id="UP000748308"/>
    </source>
</evidence>
<dbReference type="HAMAP" id="MF_00047">
    <property type="entry name" value="Dala_Dala_lig"/>
    <property type="match status" value="1"/>
</dbReference>
<dbReference type="AlphaFoldDB" id="A0A937X8M2"/>
<comment type="cofactor">
    <cofactor evidence="12">
        <name>Mg(2+)</name>
        <dbReference type="ChEBI" id="CHEBI:18420"/>
    </cofactor>
    <cofactor evidence="12">
        <name>Mn(2+)</name>
        <dbReference type="ChEBI" id="CHEBI:29035"/>
    </cofactor>
    <text evidence="12">Binds 2 magnesium or manganese ions per subunit.</text>
</comment>
<comment type="subcellular location">
    <subcellularLocation>
        <location evidence="1 10">Cytoplasm</location>
    </subcellularLocation>
</comment>
<dbReference type="NCBIfam" id="TIGR01205">
    <property type="entry name" value="D_ala_D_alaTIGR"/>
    <property type="match status" value="1"/>
</dbReference>
<dbReference type="InterPro" id="IPR011095">
    <property type="entry name" value="Dala_Dala_lig_C"/>
</dbReference>
<dbReference type="GO" id="GO:0071555">
    <property type="term" value="P:cell wall organization"/>
    <property type="evidence" value="ECO:0007669"/>
    <property type="project" value="UniProtKB-KW"/>
</dbReference>
<reference evidence="15" key="1">
    <citation type="submission" date="2019-03" db="EMBL/GenBank/DDBJ databases">
        <title>Lake Tanganyika Metagenome-Assembled Genomes (MAGs).</title>
        <authorList>
            <person name="Tran P."/>
        </authorList>
    </citation>
    <scope>NUCLEOTIDE SEQUENCE</scope>
    <source>
        <strain evidence="15">M_DeepCast_400m_m2_100</strain>
    </source>
</reference>
<dbReference type="Proteomes" id="UP000748308">
    <property type="component" value="Unassembled WGS sequence"/>
</dbReference>
<keyword evidence="7 10" id="KW-0133">Cell shape</keyword>
<dbReference type="NCBIfam" id="NF002378">
    <property type="entry name" value="PRK01372.1"/>
    <property type="match status" value="1"/>
</dbReference>
<evidence type="ECO:0000256" key="12">
    <source>
        <dbReference type="PIRSR" id="PIRSR039102-3"/>
    </source>
</evidence>
<comment type="function">
    <text evidence="10">Cell wall formation.</text>
</comment>
<sequence length="334" mass="34687">MGGMSSEREVSLDSGRAVAAALRDGGHGVRAYDLGTGAFLPGHSTGDIPLPPAPPPESTWGERLLEAARLLRGRADVAFIALHGGVGENGMVQALLESAGFPYTGSGPSACAVTMDKALTKRVMGSLGVATPPWALLEFAGESDPGPPPSWLGGTPVGGLPAVIKPCQEGSSVGISIVRESSEWEAACSLGLRAICGPRRPRQLLVEKYIPGLELTAGLLGGQALPIVEIRPRTGFYDYARKYTTGETSYEVPAAIPEAAARAIRDSAEALYRATGCGGMARADYRLGSDGIPMCMEINTIPGFTATSLLPKAAQAAGIGFLELVERVCRLALE</sequence>
<feature type="active site" evidence="11">
    <location>
        <position position="171"/>
    </location>
</feature>
<comment type="caution">
    <text evidence="15">The sequence shown here is derived from an EMBL/GenBank/DDBJ whole genome shotgun (WGS) entry which is preliminary data.</text>
</comment>
<evidence type="ECO:0000256" key="3">
    <source>
        <dbReference type="ARBA" id="ARBA00022490"/>
    </source>
</evidence>
<dbReference type="Gene3D" id="3.30.1490.20">
    <property type="entry name" value="ATP-grasp fold, A domain"/>
    <property type="match status" value="1"/>
</dbReference>
<feature type="binding site" evidence="12">
    <location>
        <position position="284"/>
    </location>
    <ligand>
        <name>Mg(2+)</name>
        <dbReference type="ChEBI" id="CHEBI:18420"/>
        <label>1</label>
    </ligand>
</feature>
<dbReference type="PANTHER" id="PTHR23132">
    <property type="entry name" value="D-ALANINE--D-ALANINE LIGASE"/>
    <property type="match status" value="1"/>
</dbReference>
<keyword evidence="9 10" id="KW-0961">Cell wall biogenesis/degradation</keyword>
<protein>
    <recommendedName>
        <fullName evidence="10">D-alanine--D-alanine ligase</fullName>
        <ecNumber evidence="10">6.3.2.4</ecNumber>
    </recommendedName>
    <alternativeName>
        <fullName evidence="10">D-Ala-D-Ala ligase</fullName>
    </alternativeName>
    <alternativeName>
        <fullName evidence="10">D-alanylalanine synthetase</fullName>
    </alternativeName>
</protein>
<feature type="binding site" evidence="12">
    <location>
        <position position="297"/>
    </location>
    <ligand>
        <name>Mg(2+)</name>
        <dbReference type="ChEBI" id="CHEBI:18420"/>
        <label>1</label>
    </ligand>
</feature>
<dbReference type="InterPro" id="IPR011127">
    <property type="entry name" value="Dala_Dala_lig_N"/>
</dbReference>
<dbReference type="EC" id="6.3.2.4" evidence="10"/>